<feature type="domain" description="Spt5 KOW" evidence="2">
    <location>
        <begin position="89"/>
        <end position="114"/>
    </location>
</feature>
<dbReference type="Proteomes" id="UP000288805">
    <property type="component" value="Unassembled WGS sequence"/>
</dbReference>
<accession>A0A438HKL6</accession>
<proteinExistence type="predicted"/>
<comment type="caution">
    <text evidence="3">The sequence shown here is derived from an EMBL/GenBank/DDBJ whole genome shotgun (WGS) entry which is preliminary data.</text>
</comment>
<gene>
    <name evidence="3" type="ORF">CK203_037623</name>
</gene>
<dbReference type="InterPro" id="IPR057934">
    <property type="entry name" value="KOW_Spt5_7"/>
</dbReference>
<evidence type="ECO:0000313" key="3">
    <source>
        <dbReference type="EMBL" id="RVW85001.1"/>
    </source>
</evidence>
<reference evidence="3 4" key="1">
    <citation type="journal article" date="2018" name="PLoS Genet.">
        <title>Population sequencing reveals clonal diversity and ancestral inbreeding in the grapevine cultivar Chardonnay.</title>
        <authorList>
            <person name="Roach M.J."/>
            <person name="Johnson D.L."/>
            <person name="Bohlmann J."/>
            <person name="van Vuuren H.J."/>
            <person name="Jones S.J."/>
            <person name="Pretorius I.S."/>
            <person name="Schmidt S.A."/>
            <person name="Borneman A.R."/>
        </authorList>
    </citation>
    <scope>NUCLEOTIDE SEQUENCE [LARGE SCALE GENOMIC DNA]</scope>
    <source>
        <strain evidence="4">cv. Chardonnay</strain>
        <tissue evidence="3">Leaf</tissue>
    </source>
</reference>
<evidence type="ECO:0000313" key="4">
    <source>
        <dbReference type="Proteomes" id="UP000288805"/>
    </source>
</evidence>
<feature type="domain" description="Spt5 KOW" evidence="1">
    <location>
        <begin position="11"/>
        <end position="36"/>
    </location>
</feature>
<dbReference type="InterPro" id="IPR057935">
    <property type="entry name" value="KOW_Spt5_6_plant"/>
</dbReference>
<evidence type="ECO:0000259" key="2">
    <source>
        <dbReference type="Pfam" id="PF23287"/>
    </source>
</evidence>
<dbReference type="EMBL" id="QGNW01000208">
    <property type="protein sequence ID" value="RVW85001.1"/>
    <property type="molecule type" value="Genomic_DNA"/>
</dbReference>
<sequence>MAGGEQEGPWFMPDILVHIRRPGEENTLGVIREVLPVTVLYVTDSRGKHASGMGIFHWLSGSINKCFVVQDEIRQDQDYGWCTSWCHCKLIGVDGTDGIVKVDDTLDVKILDMAMKEWNKLRLFEPSDMGSVFKGVPTYEVGLMRKGDRIWTSCVTID</sequence>
<organism evidence="3 4">
    <name type="scientific">Vitis vinifera</name>
    <name type="common">Grape</name>
    <dbReference type="NCBI Taxonomy" id="29760"/>
    <lineage>
        <taxon>Eukaryota</taxon>
        <taxon>Viridiplantae</taxon>
        <taxon>Streptophyta</taxon>
        <taxon>Embryophyta</taxon>
        <taxon>Tracheophyta</taxon>
        <taxon>Spermatophyta</taxon>
        <taxon>Magnoliopsida</taxon>
        <taxon>eudicotyledons</taxon>
        <taxon>Gunneridae</taxon>
        <taxon>Pentapetalae</taxon>
        <taxon>rosids</taxon>
        <taxon>Vitales</taxon>
        <taxon>Vitaceae</taxon>
        <taxon>Viteae</taxon>
        <taxon>Vitis</taxon>
    </lineage>
</organism>
<dbReference type="Pfam" id="PF23038">
    <property type="entry name" value="KOW6_SPT51-2"/>
    <property type="match status" value="1"/>
</dbReference>
<dbReference type="Pfam" id="PF23287">
    <property type="entry name" value="KOW7_SPT5"/>
    <property type="match status" value="1"/>
</dbReference>
<evidence type="ECO:0000259" key="1">
    <source>
        <dbReference type="Pfam" id="PF23038"/>
    </source>
</evidence>
<dbReference type="AlphaFoldDB" id="A0A438HKL6"/>
<name>A0A438HKL6_VITVI</name>
<protein>
    <submittedName>
        <fullName evidence="3">Uncharacterized protein</fullName>
    </submittedName>
</protein>